<dbReference type="EMBL" id="CP033116">
    <property type="protein sequence ID" value="QFY55255.1"/>
    <property type="molecule type" value="Genomic_DNA"/>
</dbReference>
<dbReference type="Gene3D" id="1.10.287.470">
    <property type="entry name" value="Helix hairpin bin"/>
    <property type="match status" value="1"/>
</dbReference>
<evidence type="ECO:0000313" key="6">
    <source>
        <dbReference type="Proteomes" id="UP000344571"/>
    </source>
</evidence>
<evidence type="ECO:0000313" key="3">
    <source>
        <dbReference type="EMBL" id="PCD00552.1"/>
    </source>
</evidence>
<evidence type="ECO:0000313" key="4">
    <source>
        <dbReference type="EMBL" id="QFY55255.1"/>
    </source>
</evidence>
<reference evidence="4 6" key="2">
    <citation type="submission" date="2018-10" db="EMBL/GenBank/DDBJ databases">
        <title>Complete genome sequence of Pseudomonas pelagia strain Kongs-67.</title>
        <authorList>
            <person name="Sinha R.K."/>
            <person name="Krishnan K."/>
        </authorList>
    </citation>
    <scope>NUCLEOTIDE SEQUENCE [LARGE SCALE GENOMIC DNA]</scope>
    <source>
        <strain evidence="4 6">Kongs-67</strain>
    </source>
</reference>
<dbReference type="PANTHER" id="PTHR30469">
    <property type="entry name" value="MULTIDRUG RESISTANCE PROTEIN MDTA"/>
    <property type="match status" value="1"/>
</dbReference>
<evidence type="ECO:0000313" key="5">
    <source>
        <dbReference type="Proteomes" id="UP000243750"/>
    </source>
</evidence>
<dbReference type="SUPFAM" id="SSF111369">
    <property type="entry name" value="HlyD-like secretion proteins"/>
    <property type="match status" value="1"/>
</dbReference>
<protein>
    <submittedName>
        <fullName evidence="4">Efflux RND transporter periplasmic adaptor subunit</fullName>
    </submittedName>
    <submittedName>
        <fullName evidence="3">Efflux transporter periplasmic adaptor subunit</fullName>
    </submittedName>
</protein>
<dbReference type="InterPro" id="IPR006143">
    <property type="entry name" value="RND_pump_MFP"/>
</dbReference>
<dbReference type="Pfam" id="PF25973">
    <property type="entry name" value="BSH_CzcB"/>
    <property type="match status" value="1"/>
</dbReference>
<dbReference type="Gene3D" id="2.40.420.20">
    <property type="match status" value="1"/>
</dbReference>
<gene>
    <name evidence="3" type="ORF">CO192_05025</name>
    <name evidence="4" type="ORF">EAO82_01990</name>
</gene>
<evidence type="ECO:0000256" key="1">
    <source>
        <dbReference type="ARBA" id="ARBA00009477"/>
    </source>
</evidence>
<comment type="similarity">
    <text evidence="1">Belongs to the membrane fusion protein (MFP) (TC 8.A.1) family.</text>
</comment>
<dbReference type="NCBIfam" id="TIGR01730">
    <property type="entry name" value="RND_mfp"/>
    <property type="match status" value="1"/>
</dbReference>
<dbReference type="Gene3D" id="2.40.30.170">
    <property type="match status" value="1"/>
</dbReference>
<evidence type="ECO:0000259" key="2">
    <source>
        <dbReference type="Pfam" id="PF25973"/>
    </source>
</evidence>
<dbReference type="Gene3D" id="2.40.50.100">
    <property type="match status" value="1"/>
</dbReference>
<dbReference type="RefSeq" id="WP_096345506.1">
    <property type="nucleotide sequence ID" value="NZ_CP033116.1"/>
</dbReference>
<dbReference type="InterPro" id="IPR058647">
    <property type="entry name" value="BSH_CzcB-like"/>
</dbReference>
<dbReference type="EMBL" id="NWMT01000063">
    <property type="protein sequence ID" value="PCD00552.1"/>
    <property type="molecule type" value="Genomic_DNA"/>
</dbReference>
<dbReference type="PANTHER" id="PTHR30469:SF20">
    <property type="entry name" value="EFFLUX RND TRANSPORTER PERIPLASMIC ADAPTOR SUBUNIT"/>
    <property type="match status" value="1"/>
</dbReference>
<dbReference type="Proteomes" id="UP000243750">
    <property type="component" value="Unassembled WGS sequence"/>
</dbReference>
<proteinExistence type="inferred from homology"/>
<keyword evidence="6" id="KW-1185">Reference proteome</keyword>
<dbReference type="GO" id="GO:0015562">
    <property type="term" value="F:efflux transmembrane transporter activity"/>
    <property type="evidence" value="ECO:0007669"/>
    <property type="project" value="TreeGrafter"/>
</dbReference>
<dbReference type="AlphaFoldDB" id="A0AA91U512"/>
<reference evidence="3 5" key="1">
    <citation type="submission" date="2017-09" db="EMBL/GenBank/DDBJ databases">
        <title>Bacterial and phytoplankton interrelationship in Kongsfjorden, an Arctic fjord.</title>
        <authorList>
            <person name="Sinha R."/>
            <person name="Krishnan K."/>
        </authorList>
    </citation>
    <scope>NUCLEOTIDE SEQUENCE [LARGE SCALE GENOMIC DNA]</scope>
    <source>
        <strain evidence="3 5">58</strain>
    </source>
</reference>
<dbReference type="GO" id="GO:1990281">
    <property type="term" value="C:efflux pump complex"/>
    <property type="evidence" value="ECO:0007669"/>
    <property type="project" value="TreeGrafter"/>
</dbReference>
<dbReference type="Proteomes" id="UP000344571">
    <property type="component" value="Chromosome"/>
</dbReference>
<sequence>MLPPSAYAEIRPSCLGLLAGAALLLGGCSNGEEPAPAPPRIAIVEKLQAADAEPQALHFAGVVESVTSTQLSFQVPGQIERILVDEGTQVTRGQPLATLDDTDYQLQLRDAKAQERQLAADLARKRNLLAEGILSRAAIEPLEAGLTSAEVARDTARRNITHSTLKAPFDGVVAQRMAEPDMVVDSGTPILLVQDNRHIEVGVDLSERAALSVPLGPDLHAEGHLVIGELSLPLRYKEHSTQPREGSRTYRLILQGEPPENFNLLPGMAMRVSLQLPASQEQRQQERFLIPLSALQTAENDQHYIWLAVEGEARRQDLVLESIEDGRALISGAQLRAGSEVIVAGGNKVSEGLPIQTQRRD</sequence>
<organism evidence="3 5">
    <name type="scientific">Halopseudomonas pelagia</name>
    <dbReference type="NCBI Taxonomy" id="553151"/>
    <lineage>
        <taxon>Bacteria</taxon>
        <taxon>Pseudomonadati</taxon>
        <taxon>Pseudomonadota</taxon>
        <taxon>Gammaproteobacteria</taxon>
        <taxon>Pseudomonadales</taxon>
        <taxon>Pseudomonadaceae</taxon>
        <taxon>Halopseudomonas</taxon>
    </lineage>
</organism>
<feature type="domain" description="CzcB-like barrel-sandwich hybrid" evidence="2">
    <location>
        <begin position="71"/>
        <end position="194"/>
    </location>
</feature>
<accession>A0AA91U512</accession>
<name>A0AA91U512_9GAMM</name>